<keyword evidence="6" id="KW-1185">Reference proteome</keyword>
<dbReference type="Proteomes" id="UP000322077">
    <property type="component" value="Unassembled WGS sequence"/>
</dbReference>
<keyword evidence="1" id="KW-0560">Oxidoreductase</keyword>
<dbReference type="Gene3D" id="3.20.20.30">
    <property type="entry name" value="Luciferase-like domain"/>
    <property type="match status" value="1"/>
</dbReference>
<evidence type="ECO:0000256" key="2">
    <source>
        <dbReference type="ARBA" id="ARBA00023033"/>
    </source>
</evidence>
<dbReference type="Pfam" id="PF00296">
    <property type="entry name" value="Bac_luciferase"/>
    <property type="match status" value="1"/>
</dbReference>
<dbReference type="AlphaFoldDB" id="A0A5D9CD88"/>
<evidence type="ECO:0000313" key="6">
    <source>
        <dbReference type="Proteomes" id="UP000322077"/>
    </source>
</evidence>
<accession>A0A5D9CD88</accession>
<feature type="compositionally biased region" description="Basic and acidic residues" evidence="3">
    <location>
        <begin position="23"/>
        <end position="37"/>
    </location>
</feature>
<dbReference type="SUPFAM" id="SSF51679">
    <property type="entry name" value="Bacterial luciferase-like"/>
    <property type="match status" value="1"/>
</dbReference>
<feature type="domain" description="Luciferase-like" evidence="4">
    <location>
        <begin position="114"/>
        <end position="387"/>
    </location>
</feature>
<evidence type="ECO:0000256" key="1">
    <source>
        <dbReference type="ARBA" id="ARBA00023002"/>
    </source>
</evidence>
<protein>
    <submittedName>
        <fullName evidence="5">LLM class flavin-dependent oxidoreductase</fullName>
    </submittedName>
</protein>
<dbReference type="EMBL" id="VTOU01000001">
    <property type="protein sequence ID" value="TZG29213.1"/>
    <property type="molecule type" value="Genomic_DNA"/>
</dbReference>
<feature type="compositionally biased region" description="Basic residues" evidence="3">
    <location>
        <begin position="1"/>
        <end position="10"/>
    </location>
</feature>
<proteinExistence type="predicted"/>
<dbReference type="GO" id="GO:0016705">
    <property type="term" value="F:oxidoreductase activity, acting on paired donors, with incorporation or reduction of molecular oxygen"/>
    <property type="evidence" value="ECO:0007669"/>
    <property type="project" value="InterPro"/>
</dbReference>
<dbReference type="InterPro" id="IPR036661">
    <property type="entry name" value="Luciferase-like_sf"/>
</dbReference>
<evidence type="ECO:0000313" key="5">
    <source>
        <dbReference type="EMBL" id="TZG29213.1"/>
    </source>
</evidence>
<feature type="compositionally biased region" description="Basic residues" evidence="3">
    <location>
        <begin position="38"/>
        <end position="64"/>
    </location>
</feature>
<gene>
    <name evidence="5" type="ORF">FYJ91_03505</name>
</gene>
<dbReference type="PANTHER" id="PTHR30137">
    <property type="entry name" value="LUCIFERASE-LIKE MONOOXYGENASE"/>
    <property type="match status" value="1"/>
</dbReference>
<name>A0A5D9CD88_9SPHN</name>
<dbReference type="PANTHER" id="PTHR30137:SF8">
    <property type="entry name" value="BLR5498 PROTEIN"/>
    <property type="match status" value="1"/>
</dbReference>
<evidence type="ECO:0000259" key="4">
    <source>
        <dbReference type="Pfam" id="PF00296"/>
    </source>
</evidence>
<feature type="region of interest" description="Disordered" evidence="3">
    <location>
        <begin position="1"/>
        <end position="78"/>
    </location>
</feature>
<evidence type="ECO:0000256" key="3">
    <source>
        <dbReference type="SAM" id="MobiDB-lite"/>
    </source>
</evidence>
<dbReference type="InterPro" id="IPR050766">
    <property type="entry name" value="Bact_Lucif_Oxidored"/>
</dbReference>
<feature type="compositionally biased region" description="Basic and acidic residues" evidence="3">
    <location>
        <begin position="67"/>
        <end position="78"/>
    </location>
</feature>
<dbReference type="GO" id="GO:0005829">
    <property type="term" value="C:cytosol"/>
    <property type="evidence" value="ECO:0007669"/>
    <property type="project" value="TreeGrafter"/>
</dbReference>
<comment type="caution">
    <text evidence="5">The sequence shown here is derived from an EMBL/GenBank/DDBJ whole genome shotgun (WGS) entry which is preliminary data.</text>
</comment>
<keyword evidence="2" id="KW-0503">Monooxygenase</keyword>
<dbReference type="InterPro" id="IPR011251">
    <property type="entry name" value="Luciferase-like_dom"/>
</dbReference>
<reference evidence="5 6" key="1">
    <citation type="submission" date="2019-08" db="EMBL/GenBank/DDBJ databases">
        <authorList>
            <person name="Wang G."/>
            <person name="Xu Z."/>
        </authorList>
    </citation>
    <scope>NUCLEOTIDE SEQUENCE [LARGE SCALE GENOMIC DNA]</scope>
    <source>
        <strain evidence="5 6">ZX</strain>
    </source>
</reference>
<sequence length="403" mass="44817">MGAARHRCVRRVSALAQRRARKGVRDRSGIEGADGYRRPARPRRRSDHRRRAGRRLPRRRRRPLYQRPDDHRRRRPLHDIVKERSVADPATAPFAPGSVSIRIYLHDGLPAPEIVRHELAQAKRAVEVGFDGVMMGEHHGGFPGYIPNTIQTAGWMLNAMPHGWVAPAPVLLPLKPWALIAEEIAWLSAAFPGRVGFGAGTGSWQADFDIMELSKDDYIETYHRSLGLIAKALRGEAEGEFAKDWAIIHCREAPVPLVTASATPRGVRAAAANGAGILFESMTAPERLRELAGKYRDAGGTGPIILIRRVWMGEGTFGRQDKQMGVYRGYGSDTTAQYWQGNQLINGEADEVAERLAEAARDVHADAINLRIQVPGVQPDEMMDQIERLGPMVAKLKAMWPWA</sequence>
<dbReference type="GO" id="GO:0004497">
    <property type="term" value="F:monooxygenase activity"/>
    <property type="evidence" value="ECO:0007669"/>
    <property type="project" value="UniProtKB-KW"/>
</dbReference>
<organism evidence="5 6">
    <name type="scientific">Sphingomonas montanisoli</name>
    <dbReference type="NCBI Taxonomy" id="2606412"/>
    <lineage>
        <taxon>Bacteria</taxon>
        <taxon>Pseudomonadati</taxon>
        <taxon>Pseudomonadota</taxon>
        <taxon>Alphaproteobacteria</taxon>
        <taxon>Sphingomonadales</taxon>
        <taxon>Sphingomonadaceae</taxon>
        <taxon>Sphingomonas</taxon>
    </lineage>
</organism>